<dbReference type="Proteomes" id="UP001629432">
    <property type="component" value="Unassembled WGS sequence"/>
</dbReference>
<reference evidence="4 5" key="1">
    <citation type="journal article" date="2024" name="Chem. Sci.">
        <title>Discovery of megapolipeptins by genome mining of a Burkholderiales bacteria collection.</title>
        <authorList>
            <person name="Paulo B.S."/>
            <person name="Recchia M.J.J."/>
            <person name="Lee S."/>
            <person name="Fergusson C.H."/>
            <person name="Romanowski S.B."/>
            <person name="Hernandez A."/>
            <person name="Krull N."/>
            <person name="Liu D.Y."/>
            <person name="Cavanagh H."/>
            <person name="Bos A."/>
            <person name="Gray C.A."/>
            <person name="Murphy B.T."/>
            <person name="Linington R.G."/>
            <person name="Eustaquio A.S."/>
        </authorList>
    </citation>
    <scope>NUCLEOTIDE SEQUENCE [LARGE SCALE GENOMIC DNA]</scope>
    <source>
        <strain evidence="4 5">RL17-338-BIC-A</strain>
    </source>
</reference>
<keyword evidence="1" id="KW-0808">Transferase</keyword>
<evidence type="ECO:0000313" key="4">
    <source>
        <dbReference type="EMBL" id="MFM0640726.1"/>
    </source>
</evidence>
<organism evidence="4 5">
    <name type="scientific">Paraburkholderia metrosideri</name>
    <dbReference type="NCBI Taxonomy" id="580937"/>
    <lineage>
        <taxon>Bacteria</taxon>
        <taxon>Pseudomonadati</taxon>
        <taxon>Pseudomonadota</taxon>
        <taxon>Betaproteobacteria</taxon>
        <taxon>Burkholderiales</taxon>
        <taxon>Burkholderiaceae</taxon>
        <taxon>Paraburkholderia</taxon>
    </lineage>
</organism>
<proteinExistence type="predicted"/>
<evidence type="ECO:0000259" key="3">
    <source>
        <dbReference type="Pfam" id="PF13439"/>
    </source>
</evidence>
<dbReference type="RefSeq" id="WP_408339361.1">
    <property type="nucleotide sequence ID" value="NZ_JAQQCF010000031.1"/>
</dbReference>
<dbReference type="InterPro" id="IPR028098">
    <property type="entry name" value="Glyco_trans_4-like_N"/>
</dbReference>
<comment type="caution">
    <text evidence="4">The sequence shown here is derived from an EMBL/GenBank/DDBJ whole genome shotgun (WGS) entry which is preliminary data.</text>
</comment>
<dbReference type="CDD" id="cd03809">
    <property type="entry name" value="GT4_MtfB-like"/>
    <property type="match status" value="1"/>
</dbReference>
<evidence type="ECO:0000259" key="2">
    <source>
        <dbReference type="Pfam" id="PF00534"/>
    </source>
</evidence>
<sequence length="346" mass="37924">MSRSIVVNTKILKSPITGVQRYLNEILENSDVSFTKVSPGFVKGGVVGHLWEQLVLPLLVRGNILWSPSNSGPLILKNQVVTIHDMVPLDHPESLTPLFVIWYKFLLPRLIKRARKIIAISEFTRSRVLAHTSADPTKIVVIPNGVDEKFTPQDPATVEMVRSKLGLPTRYLLSVGSLEPRKNLARVLQAWEKVHTELPDNICLVLAGGKGKKRVFQEVSVDASVPGVHFIGHVSDSDLPALYCGAEAFVYMSFYEGFGLPPLEAMACGVPTLTGNLTALPEVVGDDGALTVSPFDVEAIADGIKKIVCDDVLRNNLRVAGLRRAAEFSWVRTAQMSVDAIRSIEN</sequence>
<keyword evidence="5" id="KW-1185">Reference proteome</keyword>
<evidence type="ECO:0000256" key="1">
    <source>
        <dbReference type="ARBA" id="ARBA00022679"/>
    </source>
</evidence>
<accession>A0ABW9E3A2</accession>
<dbReference type="PANTHER" id="PTHR46401">
    <property type="entry name" value="GLYCOSYLTRANSFERASE WBBK-RELATED"/>
    <property type="match status" value="1"/>
</dbReference>
<protein>
    <submittedName>
        <fullName evidence="4">Glycosyltransferase family 1 protein</fullName>
    </submittedName>
</protein>
<dbReference type="Pfam" id="PF00534">
    <property type="entry name" value="Glycos_transf_1"/>
    <property type="match status" value="1"/>
</dbReference>
<evidence type="ECO:0000313" key="5">
    <source>
        <dbReference type="Proteomes" id="UP001629432"/>
    </source>
</evidence>
<dbReference type="Pfam" id="PF13439">
    <property type="entry name" value="Glyco_transf_4"/>
    <property type="match status" value="1"/>
</dbReference>
<feature type="domain" description="Glycosyltransferase subfamily 4-like N-terminal" evidence="3">
    <location>
        <begin position="79"/>
        <end position="148"/>
    </location>
</feature>
<dbReference type="SUPFAM" id="SSF53756">
    <property type="entry name" value="UDP-Glycosyltransferase/glycogen phosphorylase"/>
    <property type="match status" value="1"/>
</dbReference>
<dbReference type="PANTHER" id="PTHR46401:SF2">
    <property type="entry name" value="GLYCOSYLTRANSFERASE WBBK-RELATED"/>
    <property type="match status" value="1"/>
</dbReference>
<dbReference type="EMBL" id="JAQQCF010000031">
    <property type="protein sequence ID" value="MFM0640726.1"/>
    <property type="molecule type" value="Genomic_DNA"/>
</dbReference>
<name>A0ABW9E3A2_9BURK</name>
<dbReference type="Gene3D" id="3.40.50.2000">
    <property type="entry name" value="Glycogen Phosphorylase B"/>
    <property type="match status" value="2"/>
</dbReference>
<feature type="domain" description="Glycosyl transferase family 1" evidence="2">
    <location>
        <begin position="169"/>
        <end position="319"/>
    </location>
</feature>
<gene>
    <name evidence="4" type="ORF">PQQ63_28925</name>
</gene>
<dbReference type="InterPro" id="IPR001296">
    <property type="entry name" value="Glyco_trans_1"/>
</dbReference>